<evidence type="ECO:0000259" key="1">
    <source>
        <dbReference type="Pfam" id="PF03178"/>
    </source>
</evidence>
<accession>A0ABY9DB11</accession>
<reference evidence="2 3" key="1">
    <citation type="journal article" date="2023" name="Hortic Res">
        <title>The complete reference genome for grapevine (Vitis vinifera L.) genetics and breeding.</title>
        <authorList>
            <person name="Shi X."/>
            <person name="Cao S."/>
            <person name="Wang X."/>
            <person name="Huang S."/>
            <person name="Wang Y."/>
            <person name="Liu Z."/>
            <person name="Liu W."/>
            <person name="Leng X."/>
            <person name="Peng Y."/>
            <person name="Wang N."/>
            <person name="Wang Y."/>
            <person name="Ma Z."/>
            <person name="Xu X."/>
            <person name="Zhang F."/>
            <person name="Xue H."/>
            <person name="Zhong H."/>
            <person name="Wang Y."/>
            <person name="Zhang K."/>
            <person name="Velt A."/>
            <person name="Avia K."/>
            <person name="Holtgrawe D."/>
            <person name="Grimplet J."/>
            <person name="Matus J.T."/>
            <person name="Ware D."/>
            <person name="Wu X."/>
            <person name="Wang H."/>
            <person name="Liu C."/>
            <person name="Fang Y."/>
            <person name="Rustenholz C."/>
            <person name="Cheng Z."/>
            <person name="Xiao H."/>
            <person name="Zhou Y."/>
        </authorList>
    </citation>
    <scope>NUCLEOTIDE SEQUENCE [LARGE SCALE GENOMIC DNA]</scope>
    <source>
        <strain evidence="3">cv. Pinot noir / PN40024</strain>
        <tissue evidence="2">Leaf</tissue>
    </source>
</reference>
<evidence type="ECO:0000313" key="2">
    <source>
        <dbReference type="EMBL" id="WKA04838.1"/>
    </source>
</evidence>
<dbReference type="Proteomes" id="UP001227230">
    <property type="component" value="Chromosome 15"/>
</dbReference>
<dbReference type="Pfam" id="PF03178">
    <property type="entry name" value="CPSF_A"/>
    <property type="match status" value="1"/>
</dbReference>
<organism evidence="2 3">
    <name type="scientific">Vitis vinifera</name>
    <name type="common">Grape</name>
    <dbReference type="NCBI Taxonomy" id="29760"/>
    <lineage>
        <taxon>Eukaryota</taxon>
        <taxon>Viridiplantae</taxon>
        <taxon>Streptophyta</taxon>
        <taxon>Embryophyta</taxon>
        <taxon>Tracheophyta</taxon>
        <taxon>Spermatophyta</taxon>
        <taxon>Magnoliopsida</taxon>
        <taxon>eudicotyledons</taxon>
        <taxon>Gunneridae</taxon>
        <taxon>Pentapetalae</taxon>
        <taxon>rosids</taxon>
        <taxon>Vitales</taxon>
        <taxon>Vitaceae</taxon>
        <taxon>Viteae</taxon>
        <taxon>Vitis</taxon>
    </lineage>
</organism>
<name>A0ABY9DB11_VITVI</name>
<feature type="domain" description="RSE1/DDB1/CPSF1 C-terminal" evidence="1">
    <location>
        <begin position="2"/>
        <end position="149"/>
    </location>
</feature>
<gene>
    <name evidence="2" type="ORF">VitviT2T_022837</name>
</gene>
<protein>
    <recommendedName>
        <fullName evidence="1">RSE1/DDB1/CPSF1 C-terminal domain-containing protein</fullName>
    </recommendedName>
</protein>
<dbReference type="EMBL" id="CP126662">
    <property type="protein sequence ID" value="WKA04838.1"/>
    <property type="molecule type" value="Genomic_DNA"/>
</dbReference>
<dbReference type="InterPro" id="IPR050358">
    <property type="entry name" value="RSE1/DDB1/CFT1"/>
</dbReference>
<evidence type="ECO:0000313" key="3">
    <source>
        <dbReference type="Proteomes" id="UP001227230"/>
    </source>
</evidence>
<dbReference type="PANTHER" id="PTHR10644">
    <property type="entry name" value="DNA REPAIR/RNA PROCESSING CPSF FAMILY"/>
    <property type="match status" value="1"/>
</dbReference>
<dbReference type="InterPro" id="IPR004871">
    <property type="entry name" value="RSE1/DDB1/CPSF1_C"/>
</dbReference>
<proteinExistence type="predicted"/>
<keyword evidence="3" id="KW-1185">Reference proteome</keyword>
<sequence length="150" mass="16318">MDVDTAVVSDCKGSIVVLSCSNHLEDNASPKCNLTLTCSYYMGKTSMSIKKGSFSYELPTDDVLKGCAGSKTIIDLSENSIMVGTLLRSIIMFIPISREEHELLEVVQARLVVHQLTTSILGNDHNEFQSCENSVRKAGVSKILDGDMLA</sequence>